<dbReference type="InterPro" id="IPR041657">
    <property type="entry name" value="HTH_17"/>
</dbReference>
<dbReference type="RefSeq" id="WP_126700744.1">
    <property type="nucleotide sequence ID" value="NZ_RWKW01000053.1"/>
</dbReference>
<dbReference type="AlphaFoldDB" id="A0A3S0ART8"/>
<dbReference type="OrthoDB" id="7359908at2"/>
<name>A0A3S0ART8_9HYPH</name>
<keyword evidence="2" id="KW-0238">DNA-binding</keyword>
<accession>A0A3S0ART8</accession>
<organism evidence="2 3">
    <name type="scientific">Aquibium carbonis</name>
    <dbReference type="NCBI Taxonomy" id="2495581"/>
    <lineage>
        <taxon>Bacteria</taxon>
        <taxon>Pseudomonadati</taxon>
        <taxon>Pseudomonadota</taxon>
        <taxon>Alphaproteobacteria</taxon>
        <taxon>Hyphomicrobiales</taxon>
        <taxon>Phyllobacteriaceae</taxon>
        <taxon>Aquibium</taxon>
    </lineage>
</organism>
<proteinExistence type="predicted"/>
<reference evidence="2 3" key="1">
    <citation type="submission" date="2018-12" db="EMBL/GenBank/DDBJ databases">
        <title>Mesorhizobium carbonis sp. nov., isolated from coal mine water.</title>
        <authorList>
            <person name="Xin W."/>
            <person name="Xu Z."/>
            <person name="Xiang F."/>
            <person name="Zhang J."/>
            <person name="Xi L."/>
            <person name="Liu J."/>
        </authorList>
    </citation>
    <scope>NUCLEOTIDE SEQUENCE [LARGE SCALE GENOMIC DNA]</scope>
    <source>
        <strain evidence="2 3">B2.3</strain>
    </source>
</reference>
<comment type="caution">
    <text evidence="2">The sequence shown here is derived from an EMBL/GenBank/DDBJ whole genome shotgun (WGS) entry which is preliminary data.</text>
</comment>
<sequence length="72" mass="8206">MVDLKDLLTVRQVADQSPGITENKLRWWIFHAETSGIAPALVRIGGRVYIDRAEFNRWLEGQRMAPKADRAA</sequence>
<dbReference type="GO" id="GO:0003677">
    <property type="term" value="F:DNA binding"/>
    <property type="evidence" value="ECO:0007669"/>
    <property type="project" value="UniProtKB-KW"/>
</dbReference>
<feature type="domain" description="Helix-turn-helix" evidence="1">
    <location>
        <begin position="7"/>
        <end position="63"/>
    </location>
</feature>
<keyword evidence="3" id="KW-1185">Reference proteome</keyword>
<evidence type="ECO:0000313" key="2">
    <source>
        <dbReference type="EMBL" id="RST85603.1"/>
    </source>
</evidence>
<evidence type="ECO:0000313" key="3">
    <source>
        <dbReference type="Proteomes" id="UP000278398"/>
    </source>
</evidence>
<protein>
    <submittedName>
        <fullName evidence="2">DNA-binding protein</fullName>
    </submittedName>
</protein>
<dbReference type="EMBL" id="RWKW01000053">
    <property type="protein sequence ID" value="RST85603.1"/>
    <property type="molecule type" value="Genomic_DNA"/>
</dbReference>
<dbReference type="Proteomes" id="UP000278398">
    <property type="component" value="Unassembled WGS sequence"/>
</dbReference>
<dbReference type="Pfam" id="PF12728">
    <property type="entry name" value="HTH_17"/>
    <property type="match status" value="1"/>
</dbReference>
<gene>
    <name evidence="2" type="ORF">EJC49_14980</name>
</gene>
<evidence type="ECO:0000259" key="1">
    <source>
        <dbReference type="Pfam" id="PF12728"/>
    </source>
</evidence>